<gene>
    <name evidence="2" type="ORF">DASB73_040590</name>
</gene>
<proteinExistence type="predicted"/>
<dbReference type="EMBL" id="BTGC01000008">
    <property type="protein sequence ID" value="GMM53096.1"/>
    <property type="molecule type" value="Genomic_DNA"/>
</dbReference>
<feature type="chain" id="PRO_5043383312" evidence="1">
    <location>
        <begin position="16"/>
        <end position="505"/>
    </location>
</feature>
<evidence type="ECO:0000256" key="1">
    <source>
        <dbReference type="SAM" id="SignalP"/>
    </source>
</evidence>
<dbReference type="Proteomes" id="UP001362899">
    <property type="component" value="Unassembled WGS sequence"/>
</dbReference>
<comment type="caution">
    <text evidence="2">The sequence shown here is derived from an EMBL/GenBank/DDBJ whole genome shotgun (WGS) entry which is preliminary data.</text>
</comment>
<organism evidence="2 3">
    <name type="scientific">Starmerella bacillaris</name>
    <name type="common">Yeast</name>
    <name type="synonym">Candida zemplinina</name>
    <dbReference type="NCBI Taxonomy" id="1247836"/>
    <lineage>
        <taxon>Eukaryota</taxon>
        <taxon>Fungi</taxon>
        <taxon>Dikarya</taxon>
        <taxon>Ascomycota</taxon>
        <taxon>Saccharomycotina</taxon>
        <taxon>Dipodascomycetes</taxon>
        <taxon>Dipodascales</taxon>
        <taxon>Trichomonascaceae</taxon>
        <taxon>Starmerella</taxon>
    </lineage>
</organism>
<dbReference type="GO" id="GO:0004553">
    <property type="term" value="F:hydrolase activity, hydrolyzing O-glycosyl compounds"/>
    <property type="evidence" value="ECO:0007669"/>
    <property type="project" value="UniProtKB-ARBA"/>
</dbReference>
<dbReference type="InterPro" id="IPR008313">
    <property type="entry name" value="GH125"/>
</dbReference>
<dbReference type="PANTHER" id="PTHR31047">
    <property type="entry name" value="MEIOTICALLY UP-REGULATED GENE 157 PROTEIN"/>
    <property type="match status" value="1"/>
</dbReference>
<dbReference type="Gene3D" id="1.50.10.10">
    <property type="match status" value="1"/>
</dbReference>
<keyword evidence="1" id="KW-0732">Signal</keyword>
<dbReference type="PANTHER" id="PTHR31047:SF0">
    <property type="entry name" value="MEIOTICALLY UP-REGULATED GENE 157 PROTEIN"/>
    <property type="match status" value="1"/>
</dbReference>
<dbReference type="Pfam" id="PF06824">
    <property type="entry name" value="Glyco_hydro_125"/>
    <property type="match status" value="1"/>
</dbReference>
<dbReference type="PIRSF" id="PIRSF028846">
    <property type="entry name" value="UCP028846"/>
    <property type="match status" value="1"/>
</dbReference>
<sequence>MFLSVIFPLFLGAHCLSDLAEECPNYEKYSKVAHKPFSDGKLRLPFQRPPKECRTFISDAVENKLEEVKSQIYNEDVARLWENSFPNTLDTTIKFHRSGESPLTFVVTGDIDAEWIRDSHRQLSPYLTVLKEMPKQQRVKDPLSDLMRGAIALHAQYLKVSPHCNAFQAPPEANIMHFRSNTRDRVYPPVNPTFAFECKYELDSLASFYGLANSYFEATHDLSFMTDNFLEAIAKTLKFLQSTMVGTFDDEGHQQLHPYEFQRSTDIGSETQWNKGVGNPVRYTGMARSWFRPSDDATIFQFFVPANAQMAVELNKLSVFLQGSLGNLASKLSKSIATGIWEHGVVEHAKFGKVFAYEVDGYGSSIMMDDANMPSLLSLPLTGFVSDNDPTYLRTRAMIMDLKSNPYYIKGQYFEGIGGPHVGVRNAWPMSRIIAMRTTDDVDEIRGHLKSVMAVAKDLGLIHESVNVDTKDYTRSWFAWANSEFANSILDLQNRGLLKTVTENL</sequence>
<name>A0AAV5RR57_STABA</name>
<dbReference type="AlphaFoldDB" id="A0AAV5RR57"/>
<feature type="signal peptide" evidence="1">
    <location>
        <begin position="1"/>
        <end position="15"/>
    </location>
</feature>
<dbReference type="InterPro" id="IPR008928">
    <property type="entry name" value="6-hairpin_glycosidase_sf"/>
</dbReference>
<dbReference type="SMART" id="SM01149">
    <property type="entry name" value="DUF1237"/>
    <property type="match status" value="1"/>
</dbReference>
<evidence type="ECO:0000313" key="2">
    <source>
        <dbReference type="EMBL" id="GMM53096.1"/>
    </source>
</evidence>
<evidence type="ECO:0000313" key="3">
    <source>
        <dbReference type="Proteomes" id="UP001362899"/>
    </source>
</evidence>
<dbReference type="SUPFAM" id="SSF48208">
    <property type="entry name" value="Six-hairpin glycosidases"/>
    <property type="match status" value="1"/>
</dbReference>
<reference evidence="2 3" key="1">
    <citation type="journal article" date="2023" name="Elife">
        <title>Identification of key yeast species and microbe-microbe interactions impacting larval growth of Drosophila in the wild.</title>
        <authorList>
            <person name="Mure A."/>
            <person name="Sugiura Y."/>
            <person name="Maeda R."/>
            <person name="Honda K."/>
            <person name="Sakurai N."/>
            <person name="Takahashi Y."/>
            <person name="Watada M."/>
            <person name="Katoh T."/>
            <person name="Gotoh A."/>
            <person name="Gotoh Y."/>
            <person name="Taniguchi I."/>
            <person name="Nakamura K."/>
            <person name="Hayashi T."/>
            <person name="Katayama T."/>
            <person name="Uemura T."/>
            <person name="Hattori Y."/>
        </authorList>
    </citation>
    <scope>NUCLEOTIDE SEQUENCE [LARGE SCALE GENOMIC DNA]</scope>
    <source>
        <strain evidence="2 3">SB-73</strain>
    </source>
</reference>
<keyword evidence="3" id="KW-1185">Reference proteome</keyword>
<dbReference type="GO" id="GO:0005975">
    <property type="term" value="P:carbohydrate metabolic process"/>
    <property type="evidence" value="ECO:0007669"/>
    <property type="project" value="InterPro"/>
</dbReference>
<dbReference type="InterPro" id="IPR012341">
    <property type="entry name" value="6hp_glycosidase-like_sf"/>
</dbReference>
<accession>A0AAV5RR57</accession>
<protein>
    <submittedName>
        <fullName evidence="2">Uncharacterized protein</fullName>
    </submittedName>
</protein>